<sequence length="70" mass="7967">MVNVTGWYTVTISNCKELPSSSIVLALKYAILPLKVHLFDFKRSHDGSRGQFFVDNKLMANRLKRINGKV</sequence>
<dbReference type="OrthoDB" id="25872at2759"/>
<name>B4J1V1_DROGR</name>
<proteinExistence type="predicted"/>
<evidence type="ECO:0000313" key="1">
    <source>
        <dbReference type="EMBL" id="EDV98031.1"/>
    </source>
</evidence>
<accession>B4J1V1</accession>
<dbReference type="InParanoid" id="B4J1V1"/>
<dbReference type="Gene3D" id="3.30.70.330">
    <property type="match status" value="1"/>
</dbReference>
<gene>
    <name evidence="1" type="primary">Dgri\GH17203</name>
    <name evidence="1" type="ORF">Dgri_GH17203</name>
</gene>
<keyword evidence="2" id="KW-1185">Reference proteome</keyword>
<protein>
    <submittedName>
        <fullName evidence="1">GH17203</fullName>
    </submittedName>
</protein>
<dbReference type="HOGENOM" id="CLU_2760446_0_0_1"/>
<reference evidence="1 2" key="1">
    <citation type="journal article" date="2007" name="Nature">
        <title>Evolution of genes and genomes on the Drosophila phylogeny.</title>
        <authorList>
            <consortium name="Drosophila 12 Genomes Consortium"/>
            <person name="Clark A.G."/>
            <person name="Eisen M.B."/>
            <person name="Smith D.R."/>
            <person name="Bergman C.M."/>
            <person name="Oliver B."/>
            <person name="Markow T.A."/>
            <person name="Kaufman T.C."/>
            <person name="Kellis M."/>
            <person name="Gelbart W."/>
            <person name="Iyer V.N."/>
            <person name="Pollard D.A."/>
            <person name="Sackton T.B."/>
            <person name="Larracuente A.M."/>
            <person name="Singh N.D."/>
            <person name="Abad J.P."/>
            <person name="Abt D.N."/>
            <person name="Adryan B."/>
            <person name="Aguade M."/>
            <person name="Akashi H."/>
            <person name="Anderson W.W."/>
            <person name="Aquadro C.F."/>
            <person name="Ardell D.H."/>
            <person name="Arguello R."/>
            <person name="Artieri C.G."/>
            <person name="Barbash D.A."/>
            <person name="Barker D."/>
            <person name="Barsanti P."/>
            <person name="Batterham P."/>
            <person name="Batzoglou S."/>
            <person name="Begun D."/>
            <person name="Bhutkar A."/>
            <person name="Blanco E."/>
            <person name="Bosak S.A."/>
            <person name="Bradley R.K."/>
            <person name="Brand A.D."/>
            <person name="Brent M.R."/>
            <person name="Brooks A.N."/>
            <person name="Brown R.H."/>
            <person name="Butlin R.K."/>
            <person name="Caggese C."/>
            <person name="Calvi B.R."/>
            <person name="Bernardo de Carvalho A."/>
            <person name="Caspi A."/>
            <person name="Castrezana S."/>
            <person name="Celniker S.E."/>
            <person name="Chang J.L."/>
            <person name="Chapple C."/>
            <person name="Chatterji S."/>
            <person name="Chinwalla A."/>
            <person name="Civetta A."/>
            <person name="Clifton S.W."/>
            <person name="Comeron J.M."/>
            <person name="Costello J.C."/>
            <person name="Coyne J.A."/>
            <person name="Daub J."/>
            <person name="David R.G."/>
            <person name="Delcher A.L."/>
            <person name="Delehaunty K."/>
            <person name="Do C.B."/>
            <person name="Ebling H."/>
            <person name="Edwards K."/>
            <person name="Eickbush T."/>
            <person name="Evans J.D."/>
            <person name="Filipski A."/>
            <person name="Findeiss S."/>
            <person name="Freyhult E."/>
            <person name="Fulton L."/>
            <person name="Fulton R."/>
            <person name="Garcia A.C."/>
            <person name="Gardiner A."/>
            <person name="Garfield D.A."/>
            <person name="Garvin B.E."/>
            <person name="Gibson G."/>
            <person name="Gilbert D."/>
            <person name="Gnerre S."/>
            <person name="Godfrey J."/>
            <person name="Good R."/>
            <person name="Gotea V."/>
            <person name="Gravely B."/>
            <person name="Greenberg A.J."/>
            <person name="Griffiths-Jones S."/>
            <person name="Gross S."/>
            <person name="Guigo R."/>
            <person name="Gustafson E.A."/>
            <person name="Haerty W."/>
            <person name="Hahn M.W."/>
            <person name="Halligan D.L."/>
            <person name="Halpern A.L."/>
            <person name="Halter G.M."/>
            <person name="Han M.V."/>
            <person name="Heger A."/>
            <person name="Hillier L."/>
            <person name="Hinrichs A.S."/>
            <person name="Holmes I."/>
            <person name="Hoskins R.A."/>
            <person name="Hubisz M.J."/>
            <person name="Hultmark D."/>
            <person name="Huntley M.A."/>
            <person name="Jaffe D.B."/>
            <person name="Jagadeeshan S."/>
            <person name="Jeck W.R."/>
            <person name="Johnson J."/>
            <person name="Jones C.D."/>
            <person name="Jordan W.C."/>
            <person name="Karpen G.H."/>
            <person name="Kataoka E."/>
            <person name="Keightley P.D."/>
            <person name="Kheradpour P."/>
            <person name="Kirkness E.F."/>
            <person name="Koerich L.B."/>
            <person name="Kristiansen K."/>
            <person name="Kudrna D."/>
            <person name="Kulathinal R.J."/>
            <person name="Kumar S."/>
            <person name="Kwok R."/>
            <person name="Lander E."/>
            <person name="Langley C.H."/>
            <person name="Lapoint R."/>
            <person name="Lazzaro B.P."/>
            <person name="Lee S.J."/>
            <person name="Levesque L."/>
            <person name="Li R."/>
            <person name="Lin C.F."/>
            <person name="Lin M.F."/>
            <person name="Lindblad-Toh K."/>
            <person name="Llopart A."/>
            <person name="Long M."/>
            <person name="Low L."/>
            <person name="Lozovsky E."/>
            <person name="Lu J."/>
            <person name="Luo M."/>
            <person name="Machado C.A."/>
            <person name="Makalowski W."/>
            <person name="Marzo M."/>
            <person name="Matsuda M."/>
            <person name="Matzkin L."/>
            <person name="McAllister B."/>
            <person name="McBride C.S."/>
            <person name="McKernan B."/>
            <person name="McKernan K."/>
            <person name="Mendez-Lago M."/>
            <person name="Minx P."/>
            <person name="Mollenhauer M.U."/>
            <person name="Montooth K."/>
            <person name="Mount S.M."/>
            <person name="Mu X."/>
            <person name="Myers E."/>
            <person name="Negre B."/>
            <person name="Newfeld S."/>
            <person name="Nielsen R."/>
            <person name="Noor M.A."/>
            <person name="O'Grady P."/>
            <person name="Pachter L."/>
            <person name="Papaceit M."/>
            <person name="Parisi M.J."/>
            <person name="Parisi M."/>
            <person name="Parts L."/>
            <person name="Pedersen J.S."/>
            <person name="Pesole G."/>
            <person name="Phillippy A.M."/>
            <person name="Ponting C.P."/>
            <person name="Pop M."/>
            <person name="Porcelli D."/>
            <person name="Powell J.R."/>
            <person name="Prohaska S."/>
            <person name="Pruitt K."/>
            <person name="Puig M."/>
            <person name="Quesneville H."/>
            <person name="Ram K.R."/>
            <person name="Rand D."/>
            <person name="Rasmussen M.D."/>
            <person name="Reed L.K."/>
            <person name="Reenan R."/>
            <person name="Reily A."/>
            <person name="Remington K.A."/>
            <person name="Rieger T.T."/>
            <person name="Ritchie M.G."/>
            <person name="Robin C."/>
            <person name="Rogers Y.H."/>
            <person name="Rohde C."/>
            <person name="Rozas J."/>
            <person name="Rubenfield M.J."/>
            <person name="Ruiz A."/>
            <person name="Russo S."/>
            <person name="Salzberg S.L."/>
            <person name="Sanchez-Gracia A."/>
            <person name="Saranga D.J."/>
            <person name="Sato H."/>
            <person name="Schaeffer S.W."/>
            <person name="Schatz M.C."/>
            <person name="Schlenke T."/>
            <person name="Schwartz R."/>
            <person name="Segarra C."/>
            <person name="Singh R.S."/>
            <person name="Sirot L."/>
            <person name="Sirota M."/>
            <person name="Sisneros N.B."/>
            <person name="Smith C.D."/>
            <person name="Smith T.F."/>
            <person name="Spieth J."/>
            <person name="Stage D.E."/>
            <person name="Stark A."/>
            <person name="Stephan W."/>
            <person name="Strausberg R.L."/>
            <person name="Strempel S."/>
            <person name="Sturgill D."/>
            <person name="Sutton G."/>
            <person name="Sutton G.G."/>
            <person name="Tao W."/>
            <person name="Teichmann S."/>
            <person name="Tobari Y.N."/>
            <person name="Tomimura Y."/>
            <person name="Tsolas J.M."/>
            <person name="Valente V.L."/>
            <person name="Venter E."/>
            <person name="Venter J.C."/>
            <person name="Vicario S."/>
            <person name="Vieira F.G."/>
            <person name="Vilella A.J."/>
            <person name="Villasante A."/>
            <person name="Walenz B."/>
            <person name="Wang J."/>
            <person name="Wasserman M."/>
            <person name="Watts T."/>
            <person name="Wilson D."/>
            <person name="Wilson R.K."/>
            <person name="Wing R.A."/>
            <person name="Wolfner M.F."/>
            <person name="Wong A."/>
            <person name="Wong G.K."/>
            <person name="Wu C.I."/>
            <person name="Wu G."/>
            <person name="Yamamoto D."/>
            <person name="Yang H.P."/>
            <person name="Yang S.P."/>
            <person name="Yorke J.A."/>
            <person name="Yoshida K."/>
            <person name="Zdobnov E."/>
            <person name="Zhang P."/>
            <person name="Zhang Y."/>
            <person name="Zimin A.V."/>
            <person name="Baldwin J."/>
            <person name="Abdouelleil A."/>
            <person name="Abdulkadir J."/>
            <person name="Abebe A."/>
            <person name="Abera B."/>
            <person name="Abreu J."/>
            <person name="Acer S.C."/>
            <person name="Aftuck L."/>
            <person name="Alexander A."/>
            <person name="An P."/>
            <person name="Anderson E."/>
            <person name="Anderson S."/>
            <person name="Arachi H."/>
            <person name="Azer M."/>
            <person name="Bachantsang P."/>
            <person name="Barry A."/>
            <person name="Bayul T."/>
            <person name="Berlin A."/>
            <person name="Bessette D."/>
            <person name="Bloom T."/>
            <person name="Blye J."/>
            <person name="Boguslavskiy L."/>
            <person name="Bonnet C."/>
            <person name="Boukhgalter B."/>
            <person name="Bourzgui I."/>
            <person name="Brown A."/>
            <person name="Cahill P."/>
            <person name="Channer S."/>
            <person name="Cheshatsang Y."/>
            <person name="Chuda L."/>
            <person name="Citroen M."/>
            <person name="Collymore A."/>
            <person name="Cooke P."/>
            <person name="Costello M."/>
            <person name="D'Aco K."/>
            <person name="Daza R."/>
            <person name="De Haan G."/>
            <person name="DeGray S."/>
            <person name="DeMaso C."/>
            <person name="Dhargay N."/>
            <person name="Dooley K."/>
            <person name="Dooley E."/>
            <person name="Doricent M."/>
            <person name="Dorje P."/>
            <person name="Dorjee K."/>
            <person name="Dupes A."/>
            <person name="Elong R."/>
            <person name="Falk J."/>
            <person name="Farina A."/>
            <person name="Faro S."/>
            <person name="Ferguson D."/>
            <person name="Fisher S."/>
            <person name="Foley C.D."/>
            <person name="Franke A."/>
            <person name="Friedrich D."/>
            <person name="Gadbois L."/>
            <person name="Gearin G."/>
            <person name="Gearin C.R."/>
            <person name="Giannoukos G."/>
            <person name="Goode T."/>
            <person name="Graham J."/>
            <person name="Grandbois E."/>
            <person name="Grewal S."/>
            <person name="Gyaltsen K."/>
            <person name="Hafez N."/>
            <person name="Hagos B."/>
            <person name="Hall J."/>
            <person name="Henson C."/>
            <person name="Hollinger A."/>
            <person name="Honan T."/>
            <person name="Huard M.D."/>
            <person name="Hughes L."/>
            <person name="Hurhula B."/>
            <person name="Husby M.E."/>
            <person name="Kamat A."/>
            <person name="Kanga B."/>
            <person name="Kashin S."/>
            <person name="Khazanovich D."/>
            <person name="Kisner P."/>
            <person name="Lance K."/>
            <person name="Lara M."/>
            <person name="Lee W."/>
            <person name="Lennon N."/>
            <person name="Letendre F."/>
            <person name="LeVine R."/>
            <person name="Lipovsky A."/>
            <person name="Liu X."/>
            <person name="Liu J."/>
            <person name="Liu S."/>
            <person name="Lokyitsang T."/>
            <person name="Lokyitsang Y."/>
            <person name="Lubonja R."/>
            <person name="Lui A."/>
            <person name="MacDonald P."/>
            <person name="Magnisalis V."/>
            <person name="Maru K."/>
            <person name="Matthews C."/>
            <person name="McCusker W."/>
            <person name="McDonough S."/>
            <person name="Mehta T."/>
            <person name="Meldrim J."/>
            <person name="Meneus L."/>
            <person name="Mihai O."/>
            <person name="Mihalev A."/>
            <person name="Mihova T."/>
            <person name="Mittelman R."/>
            <person name="Mlenga V."/>
            <person name="Montmayeur A."/>
            <person name="Mulrain L."/>
            <person name="Navidi A."/>
            <person name="Naylor J."/>
            <person name="Negash T."/>
            <person name="Nguyen T."/>
            <person name="Nguyen N."/>
            <person name="Nicol R."/>
            <person name="Norbu C."/>
            <person name="Norbu N."/>
            <person name="Novod N."/>
            <person name="O'Neill B."/>
            <person name="Osman S."/>
            <person name="Markiewicz E."/>
            <person name="Oyono O.L."/>
            <person name="Patti C."/>
            <person name="Phunkhang P."/>
            <person name="Pierre F."/>
            <person name="Priest M."/>
            <person name="Raghuraman S."/>
            <person name="Rege F."/>
            <person name="Reyes R."/>
            <person name="Rise C."/>
            <person name="Rogov P."/>
            <person name="Ross K."/>
            <person name="Ryan E."/>
            <person name="Settipalli S."/>
            <person name="Shea T."/>
            <person name="Sherpa N."/>
            <person name="Shi L."/>
            <person name="Shih D."/>
            <person name="Sparrow T."/>
            <person name="Spaulding J."/>
            <person name="Stalker J."/>
            <person name="Stange-Thomann N."/>
            <person name="Stavropoulos S."/>
            <person name="Stone C."/>
            <person name="Strader C."/>
            <person name="Tesfaye S."/>
            <person name="Thomson T."/>
            <person name="Thoulutsang Y."/>
            <person name="Thoulutsang D."/>
            <person name="Topham K."/>
            <person name="Topping I."/>
            <person name="Tsamla T."/>
            <person name="Vassiliev H."/>
            <person name="Vo A."/>
            <person name="Wangchuk T."/>
            <person name="Wangdi T."/>
            <person name="Weiand M."/>
            <person name="Wilkinson J."/>
            <person name="Wilson A."/>
            <person name="Yadav S."/>
            <person name="Young G."/>
            <person name="Yu Q."/>
            <person name="Zembek L."/>
            <person name="Zhong D."/>
            <person name="Zimmer A."/>
            <person name="Zwirko Z."/>
            <person name="Jaffe D.B."/>
            <person name="Alvarez P."/>
            <person name="Brockman W."/>
            <person name="Butler J."/>
            <person name="Chin C."/>
            <person name="Gnerre S."/>
            <person name="Grabherr M."/>
            <person name="Kleber M."/>
            <person name="Mauceli E."/>
            <person name="MacCallum I."/>
        </authorList>
    </citation>
    <scope>NUCLEOTIDE SEQUENCE [LARGE SCALE GENOMIC DNA]</scope>
    <source>
        <strain evidence="2">Tucson 15287-2541.00</strain>
    </source>
</reference>
<dbReference type="EMBL" id="CH916366">
    <property type="protein sequence ID" value="EDV98031.1"/>
    <property type="molecule type" value="Genomic_DNA"/>
</dbReference>
<dbReference type="AlphaFoldDB" id="B4J1V1"/>
<dbReference type="Proteomes" id="UP000001070">
    <property type="component" value="Unassembled WGS sequence"/>
</dbReference>
<organism evidence="2">
    <name type="scientific">Drosophila grimshawi</name>
    <name type="common">Hawaiian fruit fly</name>
    <name type="synonym">Idiomyia grimshawi</name>
    <dbReference type="NCBI Taxonomy" id="7222"/>
    <lineage>
        <taxon>Eukaryota</taxon>
        <taxon>Metazoa</taxon>
        <taxon>Ecdysozoa</taxon>
        <taxon>Arthropoda</taxon>
        <taxon>Hexapoda</taxon>
        <taxon>Insecta</taxon>
        <taxon>Pterygota</taxon>
        <taxon>Neoptera</taxon>
        <taxon>Endopterygota</taxon>
        <taxon>Diptera</taxon>
        <taxon>Brachycera</taxon>
        <taxon>Muscomorpha</taxon>
        <taxon>Ephydroidea</taxon>
        <taxon>Drosophilidae</taxon>
        <taxon>Drosophila</taxon>
        <taxon>Hawaiian Drosophila</taxon>
    </lineage>
</organism>
<dbReference type="InterPro" id="IPR012677">
    <property type="entry name" value="Nucleotide-bd_a/b_plait_sf"/>
</dbReference>
<evidence type="ECO:0000313" key="2">
    <source>
        <dbReference type="Proteomes" id="UP000001070"/>
    </source>
</evidence>